<proteinExistence type="predicted"/>
<dbReference type="EMBL" id="JYDL01000012">
    <property type="protein sequence ID" value="KRX25398.1"/>
    <property type="molecule type" value="Genomic_DNA"/>
</dbReference>
<dbReference type="Proteomes" id="UP000054630">
    <property type="component" value="Unassembled WGS sequence"/>
</dbReference>
<gene>
    <name evidence="2" type="ORF">T07_10644</name>
</gene>
<name>A0A0V0SFP4_9BILA</name>
<dbReference type="OrthoDB" id="10047254at2759"/>
<evidence type="ECO:0000313" key="3">
    <source>
        <dbReference type="Proteomes" id="UP000054630"/>
    </source>
</evidence>
<dbReference type="AlphaFoldDB" id="A0A0V0SFP4"/>
<evidence type="ECO:0000256" key="1">
    <source>
        <dbReference type="SAM" id="MobiDB-lite"/>
    </source>
</evidence>
<organism evidence="2 3">
    <name type="scientific">Trichinella nelsoni</name>
    <dbReference type="NCBI Taxonomy" id="6336"/>
    <lineage>
        <taxon>Eukaryota</taxon>
        <taxon>Metazoa</taxon>
        <taxon>Ecdysozoa</taxon>
        <taxon>Nematoda</taxon>
        <taxon>Enoplea</taxon>
        <taxon>Dorylaimia</taxon>
        <taxon>Trichinellida</taxon>
        <taxon>Trichinellidae</taxon>
        <taxon>Trichinella</taxon>
    </lineage>
</organism>
<sequence length="331" mass="38228">MHVLWQQRLSWPEEDCLIWRYRRGLTAEERPKQVLVPRNLRNEVMESMHDSRYAGQLDIGTSEKPILLARNERRRAVCDEERPDEEQPCANAGHDRGIPPAASRRGHPETAGKDLVLESVRPGPDGWLHQVDGLILPHQHLSWYRGQGYIAYFSAPDYLHSDPGRSFEASVGMEMSRLHDPLRTIRNATDKRRGQPNALRYAVHRVGPHAAVCHAGVQQQRSRVHGGDACDRHIQPRAASAVERANWEPDGARNQGLPEYIRKTRERIDGVHELVMDHLKTQQRRQKCLHDRHANETHFRQNDRVWLAVPRRRKPYQEGSDNFALNCSIFK</sequence>
<protein>
    <submittedName>
        <fullName evidence="2">Uncharacterized protein</fullName>
    </submittedName>
</protein>
<evidence type="ECO:0000313" key="2">
    <source>
        <dbReference type="EMBL" id="KRX25398.1"/>
    </source>
</evidence>
<feature type="region of interest" description="Disordered" evidence="1">
    <location>
        <begin position="78"/>
        <end position="108"/>
    </location>
</feature>
<reference evidence="2 3" key="1">
    <citation type="submission" date="2015-01" db="EMBL/GenBank/DDBJ databases">
        <title>Evolution of Trichinella species and genotypes.</title>
        <authorList>
            <person name="Korhonen P.K."/>
            <person name="Edoardo P."/>
            <person name="Giuseppe L.R."/>
            <person name="Gasser R.B."/>
        </authorList>
    </citation>
    <scope>NUCLEOTIDE SEQUENCE [LARGE SCALE GENOMIC DNA]</scope>
    <source>
        <strain evidence="2">ISS37</strain>
    </source>
</reference>
<comment type="caution">
    <text evidence="2">The sequence shown here is derived from an EMBL/GenBank/DDBJ whole genome shotgun (WGS) entry which is preliminary data.</text>
</comment>
<keyword evidence="3" id="KW-1185">Reference proteome</keyword>
<accession>A0A0V0SFP4</accession>